<dbReference type="InterPro" id="IPR036885">
    <property type="entry name" value="SWIB_MDM2_dom_sf"/>
</dbReference>
<comment type="similarity">
    <text evidence="1">Belongs to the protein kinase superfamily. ADCK protein kinase family.</text>
</comment>
<evidence type="ECO:0000256" key="1">
    <source>
        <dbReference type="ARBA" id="ARBA00009670"/>
    </source>
</evidence>
<evidence type="ECO:0000313" key="4">
    <source>
        <dbReference type="EMBL" id="ONM40150.1"/>
    </source>
</evidence>
<dbReference type="InParanoid" id="A0A1D6NIX8"/>
<dbReference type="InterPro" id="IPR003121">
    <property type="entry name" value="SWIB_MDM2_domain"/>
</dbReference>
<dbReference type="SUPFAM" id="SSF47592">
    <property type="entry name" value="SWIB/MDM2 domain"/>
    <property type="match status" value="1"/>
</dbReference>
<reference evidence="4" key="1">
    <citation type="submission" date="2015-12" db="EMBL/GenBank/DDBJ databases">
        <title>Update maize B73 reference genome by single molecule sequencing technologies.</title>
        <authorList>
            <consortium name="Maize Genome Sequencing Project"/>
            <person name="Ware D."/>
        </authorList>
    </citation>
    <scope>NUCLEOTIDE SEQUENCE [LARGE SCALE GENOMIC DNA]</scope>
    <source>
        <tissue evidence="4">Seedling</tissue>
    </source>
</reference>
<evidence type="ECO:0000256" key="2">
    <source>
        <dbReference type="SAM" id="MobiDB-lite"/>
    </source>
</evidence>
<evidence type="ECO:0000259" key="3">
    <source>
        <dbReference type="Pfam" id="PF02201"/>
    </source>
</evidence>
<dbReference type="PANTHER" id="PTHR10566">
    <property type="entry name" value="CHAPERONE-ACTIVITY OF BC1 COMPLEX CABC1 -RELATED"/>
    <property type="match status" value="1"/>
</dbReference>
<gene>
    <name evidence="4" type="ORF">ZEAMMB73_Zm00001d044186</name>
</gene>
<dbReference type="EMBL" id="CM007649">
    <property type="protein sequence ID" value="ONM40274.1"/>
    <property type="molecule type" value="Genomic_DNA"/>
</dbReference>
<dbReference type="EMBL" id="CM007649">
    <property type="protein sequence ID" value="ONM40150.1"/>
    <property type="molecule type" value="Genomic_DNA"/>
</dbReference>
<feature type="domain" description="DM2" evidence="3">
    <location>
        <begin position="566"/>
        <end position="600"/>
    </location>
</feature>
<proteinExistence type="inferred from homology"/>
<dbReference type="PANTHER" id="PTHR10566:SF115">
    <property type="entry name" value="PROTEIN ACTIVITY OF BC1 COMPLEX KINASE 8, CHLOROPLASTIC"/>
    <property type="match status" value="1"/>
</dbReference>
<dbReference type="Pfam" id="PF02201">
    <property type="entry name" value="SWIB"/>
    <property type="match status" value="1"/>
</dbReference>
<protein>
    <recommendedName>
        <fullName evidence="3">DM2 domain-containing protein</fullName>
    </recommendedName>
</protein>
<organism evidence="4">
    <name type="scientific">Zea mays</name>
    <name type="common">Maize</name>
    <dbReference type="NCBI Taxonomy" id="4577"/>
    <lineage>
        <taxon>Eukaryota</taxon>
        <taxon>Viridiplantae</taxon>
        <taxon>Streptophyta</taxon>
        <taxon>Embryophyta</taxon>
        <taxon>Tracheophyta</taxon>
        <taxon>Spermatophyta</taxon>
        <taxon>Magnoliopsida</taxon>
        <taxon>Liliopsida</taxon>
        <taxon>Poales</taxon>
        <taxon>Poaceae</taxon>
        <taxon>PACMAD clade</taxon>
        <taxon>Panicoideae</taxon>
        <taxon>Andropogonodae</taxon>
        <taxon>Andropogoneae</taxon>
        <taxon>Tripsacinae</taxon>
        <taxon>Zea</taxon>
    </lineage>
</organism>
<dbReference type="ExpressionAtlas" id="A0A1D6NIX8">
    <property type="expression patterns" value="baseline and differential"/>
</dbReference>
<dbReference type="IntAct" id="A0A1D6NIX8">
    <property type="interactions" value="2"/>
</dbReference>
<sequence>MDSSAADDPMADEARVEDAFTQEITDYSYVPRYHVLSWMETVEGMVAGVAALPPVYLILNRALLRCPCQDLLETGWGWKRLVPYRPGYVEWHVFKKYLGDYFDHNREAFLCAEQKPDPFGWIIAKKSALIAAAKLLQINLHHCKNNQNAFQCLKMEKALLRYCASFLTPDDKRLILRIKDQAKQMIQSEGDQSLVVTICLEVVGAERAVVVQLVGPVRRAAARGGRSPRAEEVRREERAEAEDAAGQQVLQRGEVLVLVLEQGLGLGALHEEHIGMVLQAMVQMGVLVPTGDMTVVRRTAQFFLNSFQECLTAQRKEREMATAELGFKKQLTKEEKFEKRKQRLAAIGEDLLAIAADQPFRFPATFTFVVRAFSVLDGTGKGLDPRFHITEIAKPNAKELLRFNDAGVEIVVKASFNIWSKLLTYLYDSTSPKGVWRDMCIPPMTNSLGSMKERRAQLDSIHVKSEAAARSCFAFMWIYLANGMWIRSRGNEPCSQRVPRISTAKHKKVFEIKNLHSFNHNVFPIKHNLVSISVYLHSVGKLQPHCNKVYKRFAMRKNKFMGSNKNQAKKTDINCDATLKSLFGERDKVGMLEISKLLSRGFPKISKLLWSMEPGMALW</sequence>
<feature type="region of interest" description="Disordered" evidence="2">
    <location>
        <begin position="224"/>
        <end position="245"/>
    </location>
</feature>
<dbReference type="InterPro" id="IPR050154">
    <property type="entry name" value="UbiB_kinase"/>
</dbReference>
<dbReference type="Gene3D" id="1.10.245.10">
    <property type="entry name" value="SWIB/MDM2 domain"/>
    <property type="match status" value="1"/>
</dbReference>
<accession>A0A1D6NIX8</accession>
<feature type="compositionally biased region" description="Basic and acidic residues" evidence="2">
    <location>
        <begin position="228"/>
        <end position="238"/>
    </location>
</feature>
<name>A0A1D6NIX8_MAIZE</name>
<dbReference type="AlphaFoldDB" id="A0A1D6NIX8"/>